<keyword evidence="3 5" id="KW-1133">Transmembrane helix</keyword>
<feature type="transmembrane region" description="Helical" evidence="5">
    <location>
        <begin position="256"/>
        <end position="277"/>
    </location>
</feature>
<keyword evidence="7" id="KW-1185">Reference proteome</keyword>
<dbReference type="KEGG" id="salk:FBQ74_09820"/>
<proteinExistence type="predicted"/>
<dbReference type="EMBL" id="CP039852">
    <property type="protein sequence ID" value="QCZ93770.1"/>
    <property type="molecule type" value="Genomic_DNA"/>
</dbReference>
<feature type="transmembrane region" description="Helical" evidence="5">
    <location>
        <begin position="6"/>
        <end position="24"/>
    </location>
</feature>
<organism evidence="6 7">
    <name type="scientific">Salinimonas iocasae</name>
    <dbReference type="NCBI Taxonomy" id="2572577"/>
    <lineage>
        <taxon>Bacteria</taxon>
        <taxon>Pseudomonadati</taxon>
        <taxon>Pseudomonadota</taxon>
        <taxon>Gammaproteobacteria</taxon>
        <taxon>Alteromonadales</taxon>
        <taxon>Alteromonadaceae</taxon>
        <taxon>Alteromonas/Salinimonas group</taxon>
        <taxon>Salinimonas</taxon>
    </lineage>
</organism>
<reference evidence="6 7" key="1">
    <citation type="submission" date="2019-04" db="EMBL/GenBank/DDBJ databases">
        <title>Salinimonas iocasae sp. nov., a halophilic bacterium isolated from the outer tube casing of tubeworms in Okinawa Trough.</title>
        <authorList>
            <person name="Zhang H."/>
            <person name="Wang H."/>
            <person name="Li C."/>
        </authorList>
    </citation>
    <scope>NUCLEOTIDE SEQUENCE [LARGE SCALE GENOMIC DNA]</scope>
    <source>
        <strain evidence="6 7">KX18D6</strain>
    </source>
</reference>
<sequence length="295" mass="31826">MLTEIVLPTALGAIMFGIGMSLQTKDFVLLRTAPRPVLIGLLAQLLIMPLIALAIVWALPVTQDIALGILLLAACPGGTMSNAMSQLLRADLALSVSLTTLSTSLCIFTTPLLINTTFSLFSDAITFTSSSMLAVSGRLLFIALLPVIAGMLFRRAFPMRALKMIPAFQRFAFVFLCLLIIAMVWREYETLVQTSGTLLVSVMMLIVLTSSAGFLIGRICSQPFRACKTLCIETGIQNAAMAMVIAITILDAPALSVVSAVYGLFMYGGPLAVITVVHRFTPKPRLRDTAYTRNN</sequence>
<dbReference type="GO" id="GO:0016020">
    <property type="term" value="C:membrane"/>
    <property type="evidence" value="ECO:0007669"/>
    <property type="project" value="UniProtKB-SubCell"/>
</dbReference>
<feature type="transmembrane region" description="Helical" evidence="5">
    <location>
        <begin position="92"/>
        <end position="114"/>
    </location>
</feature>
<dbReference type="PANTHER" id="PTHR10361:SF24">
    <property type="entry name" value="P3 PROTEIN"/>
    <property type="match status" value="1"/>
</dbReference>
<evidence type="ECO:0000256" key="5">
    <source>
        <dbReference type="SAM" id="Phobius"/>
    </source>
</evidence>
<feature type="transmembrane region" description="Helical" evidence="5">
    <location>
        <begin position="197"/>
        <end position="217"/>
    </location>
</feature>
<gene>
    <name evidence="6" type="ORF">FBQ74_09820</name>
</gene>
<feature type="transmembrane region" description="Helical" evidence="5">
    <location>
        <begin position="65"/>
        <end position="85"/>
    </location>
</feature>
<evidence type="ECO:0000313" key="7">
    <source>
        <dbReference type="Proteomes" id="UP000304912"/>
    </source>
</evidence>
<comment type="subcellular location">
    <subcellularLocation>
        <location evidence="1">Membrane</location>
        <topology evidence="1">Multi-pass membrane protein</topology>
    </subcellularLocation>
</comment>
<name>A0A5B7YEF0_9ALTE</name>
<dbReference type="Proteomes" id="UP000304912">
    <property type="component" value="Chromosome"/>
</dbReference>
<dbReference type="InterPro" id="IPR002657">
    <property type="entry name" value="BilAc:Na_symport/Acr3"/>
</dbReference>
<keyword evidence="4 5" id="KW-0472">Membrane</keyword>
<evidence type="ECO:0000313" key="6">
    <source>
        <dbReference type="EMBL" id="QCZ93770.1"/>
    </source>
</evidence>
<dbReference type="InterPro" id="IPR004710">
    <property type="entry name" value="Bilac:Na_transpt"/>
</dbReference>
<feature type="transmembrane region" description="Helical" evidence="5">
    <location>
        <begin position="36"/>
        <end position="59"/>
    </location>
</feature>
<evidence type="ECO:0000256" key="2">
    <source>
        <dbReference type="ARBA" id="ARBA00022692"/>
    </source>
</evidence>
<protein>
    <submittedName>
        <fullName evidence="6">Bile acid:sodium symporter family protein</fullName>
    </submittedName>
</protein>
<dbReference type="AlphaFoldDB" id="A0A5B7YEF0"/>
<dbReference type="Pfam" id="PF01758">
    <property type="entry name" value="SBF"/>
    <property type="match status" value="1"/>
</dbReference>
<evidence type="ECO:0000256" key="1">
    <source>
        <dbReference type="ARBA" id="ARBA00004141"/>
    </source>
</evidence>
<feature type="transmembrane region" description="Helical" evidence="5">
    <location>
        <begin position="165"/>
        <end position="185"/>
    </location>
</feature>
<feature type="transmembrane region" description="Helical" evidence="5">
    <location>
        <begin position="134"/>
        <end position="153"/>
    </location>
</feature>
<feature type="transmembrane region" description="Helical" evidence="5">
    <location>
        <begin position="229"/>
        <end position="250"/>
    </location>
</feature>
<accession>A0A5B7YEF0</accession>
<dbReference type="Gene3D" id="1.20.1530.20">
    <property type="match status" value="1"/>
</dbReference>
<keyword evidence="2 5" id="KW-0812">Transmembrane</keyword>
<dbReference type="RefSeq" id="WP_139756513.1">
    <property type="nucleotide sequence ID" value="NZ_CP039852.1"/>
</dbReference>
<dbReference type="InterPro" id="IPR038770">
    <property type="entry name" value="Na+/solute_symporter_sf"/>
</dbReference>
<evidence type="ECO:0000256" key="4">
    <source>
        <dbReference type="ARBA" id="ARBA00023136"/>
    </source>
</evidence>
<dbReference type="PANTHER" id="PTHR10361">
    <property type="entry name" value="SODIUM-BILE ACID COTRANSPORTER"/>
    <property type="match status" value="1"/>
</dbReference>
<evidence type="ECO:0000256" key="3">
    <source>
        <dbReference type="ARBA" id="ARBA00022989"/>
    </source>
</evidence>
<dbReference type="OrthoDB" id="9806785at2"/>